<name>F0SA49_PSESL</name>
<dbReference type="InterPro" id="IPR053724">
    <property type="entry name" value="OMP_A26_sf"/>
</dbReference>
<dbReference type="InterPro" id="IPR035163">
    <property type="entry name" value="Pom"/>
</dbReference>
<dbReference type="TCDB" id="1.B.72.1.4">
    <property type="family name" value="the protochlamydial outer membrane porin (poms/t) family"/>
</dbReference>
<feature type="signal peptide" evidence="1">
    <location>
        <begin position="1"/>
        <end position="23"/>
    </location>
</feature>
<dbReference type="Proteomes" id="UP000000310">
    <property type="component" value="Chromosome"/>
</dbReference>
<dbReference type="AlphaFoldDB" id="F0SA49"/>
<sequence length="300" mass="33798">MKKAFKAVFLSLVFTLYFSGSEAQEVAKFSVKVSEGLHLQDLDWSIAGNLNGNSPNIYSELIWEKMKGNSTEIQVGYRFLKNLTYKINAEKTFVLSGNVSDRDYSEDDRQNEIFSAVLETNKGYSWGLENSLAYSFYATKKLALLAELGYTISRQSLYLTDDGFSVGQETLNSNYKTKWQGAVLALEGIYFTDKKLSIAAIANFQKLDYSAIGNWNLVEEFAHPKSFTHRANALGYGFSIGPKYQLSKKLSLEMEYNFQKYVSKKGIDRLFFTSGTQTTTRLNGVNGLSNKIALGICFYL</sequence>
<reference evidence="3 4" key="1">
    <citation type="journal article" date="2011" name="Stand. Genomic Sci.">
        <title>Complete genome sequence of the gliding, heparinolytic Pedobacter saltans type strain (113).</title>
        <authorList>
            <person name="Liolios K."/>
            <person name="Sikorski J."/>
            <person name="Lu M."/>
            <person name="Nolan M."/>
            <person name="Lapidus A."/>
            <person name="Lucas S."/>
            <person name="Hammon N."/>
            <person name="Deshpande S."/>
            <person name="Cheng J.F."/>
            <person name="Tapia R."/>
            <person name="Han C."/>
            <person name="Goodwin L."/>
            <person name="Pitluck S."/>
            <person name="Huntemann M."/>
            <person name="Ivanova N."/>
            <person name="Pagani I."/>
            <person name="Mavromatis K."/>
            <person name="Ovchinikova G."/>
            <person name="Pati A."/>
            <person name="Chen A."/>
            <person name="Palaniappan K."/>
            <person name="Land M."/>
            <person name="Hauser L."/>
            <person name="Brambilla E.M."/>
            <person name="Kotsyurbenko O."/>
            <person name="Rohde M."/>
            <person name="Tindall B.J."/>
            <person name="Abt B."/>
            <person name="Goker M."/>
            <person name="Detter J.C."/>
            <person name="Woyke T."/>
            <person name="Bristow J."/>
            <person name="Eisen J.A."/>
            <person name="Markowitz V."/>
            <person name="Hugenholtz P."/>
            <person name="Klenk H.P."/>
            <person name="Kyrpides N.C."/>
        </authorList>
    </citation>
    <scope>NUCLEOTIDE SEQUENCE [LARGE SCALE GENOMIC DNA]</scope>
    <source>
        <strain evidence="4">ATCC 51119 / DSM 12145 / JCM 21818 / LMG 10337 / NBRC 100064 / NCIMB 13643</strain>
    </source>
</reference>
<dbReference type="EMBL" id="CP002545">
    <property type="protein sequence ID" value="ADY53613.1"/>
    <property type="molecule type" value="Genomic_DNA"/>
</dbReference>
<evidence type="ECO:0000313" key="3">
    <source>
        <dbReference type="EMBL" id="ADY53613.1"/>
    </source>
</evidence>
<feature type="chain" id="PRO_5003256047" description="Protochlamydia outer membrane protein domain-containing protein" evidence="1">
    <location>
        <begin position="24"/>
        <end position="300"/>
    </location>
</feature>
<keyword evidence="1" id="KW-0732">Signal</keyword>
<feature type="domain" description="Protochlamydia outer membrane protein" evidence="2">
    <location>
        <begin position="36"/>
        <end position="296"/>
    </location>
</feature>
<organism evidence="3 4">
    <name type="scientific">Pseudopedobacter saltans (strain ATCC 51119 / DSM 12145 / JCM 21818 / CCUG 39354 / LMG 10337 / NBRC 100064 / NCIMB 13643)</name>
    <name type="common">Pedobacter saltans</name>
    <dbReference type="NCBI Taxonomy" id="762903"/>
    <lineage>
        <taxon>Bacteria</taxon>
        <taxon>Pseudomonadati</taxon>
        <taxon>Bacteroidota</taxon>
        <taxon>Sphingobacteriia</taxon>
        <taxon>Sphingobacteriales</taxon>
        <taxon>Sphingobacteriaceae</taxon>
        <taxon>Pseudopedobacter</taxon>
    </lineage>
</organism>
<evidence type="ECO:0000313" key="4">
    <source>
        <dbReference type="Proteomes" id="UP000000310"/>
    </source>
</evidence>
<dbReference type="OrthoDB" id="5566985at2"/>
<keyword evidence="4" id="KW-1185">Reference proteome</keyword>
<evidence type="ECO:0000256" key="1">
    <source>
        <dbReference type="SAM" id="SignalP"/>
    </source>
</evidence>
<dbReference type="eggNOG" id="ENOG5030QFQ">
    <property type="taxonomic scope" value="Bacteria"/>
</dbReference>
<dbReference type="Gene3D" id="2.40.128.90">
    <property type="entry name" value="OMPT-like"/>
    <property type="match status" value="1"/>
</dbReference>
<reference evidence="4" key="2">
    <citation type="submission" date="2011-02" db="EMBL/GenBank/DDBJ databases">
        <title>The complete genome of Pedobacter saltans DSM 12145.</title>
        <authorList>
            <consortium name="US DOE Joint Genome Institute (JGI-PGF)"/>
            <person name="Lucas S."/>
            <person name="Copeland A."/>
            <person name="Lapidus A."/>
            <person name="Bruce D."/>
            <person name="Goodwin L."/>
            <person name="Pitluck S."/>
            <person name="Kyrpides N."/>
            <person name="Mavromatis K."/>
            <person name="Pagani I."/>
            <person name="Ivanova N."/>
            <person name="Ovchinnikova G."/>
            <person name="Lu M."/>
            <person name="Detter J.C."/>
            <person name="Han C."/>
            <person name="Land M."/>
            <person name="Hauser L."/>
            <person name="Markowitz V."/>
            <person name="Cheng J.-F."/>
            <person name="Hugenholtz P."/>
            <person name="Woyke T."/>
            <person name="Wu D."/>
            <person name="Tindall B."/>
            <person name="Pomrenke H.G."/>
            <person name="Brambilla E."/>
            <person name="Klenk H.-P."/>
            <person name="Eisen J.A."/>
        </authorList>
    </citation>
    <scope>NUCLEOTIDE SEQUENCE [LARGE SCALE GENOMIC DNA]</scope>
    <source>
        <strain evidence="4">ATCC 51119 / DSM 12145 / JCM 21818 / LMG 10337 / NBRC 100064 / NCIMB 13643</strain>
    </source>
</reference>
<dbReference type="RefSeq" id="WP_013634098.1">
    <property type="nucleotide sequence ID" value="NC_015177.1"/>
</dbReference>
<accession>F0SA49</accession>
<protein>
    <recommendedName>
        <fullName evidence="2">Protochlamydia outer membrane protein domain-containing protein</fullName>
    </recommendedName>
</protein>
<gene>
    <name evidence="3" type="ordered locus">Pedsa_3074</name>
</gene>
<proteinExistence type="predicted"/>
<dbReference type="STRING" id="762903.Pedsa_3074"/>
<dbReference type="KEGG" id="psn:Pedsa_3074"/>
<dbReference type="HOGENOM" id="CLU_064442_0_0_10"/>
<evidence type="ECO:0000259" key="2">
    <source>
        <dbReference type="Pfam" id="PF17251"/>
    </source>
</evidence>
<dbReference type="Pfam" id="PF17251">
    <property type="entry name" value="Pom"/>
    <property type="match status" value="1"/>
</dbReference>